<feature type="domain" description="Transcription elongation factor GreA/GreB C-terminal" evidence="1">
    <location>
        <begin position="57"/>
        <end position="127"/>
    </location>
</feature>
<keyword evidence="2" id="KW-0808">Transferase</keyword>
<dbReference type="GO" id="GO:0003677">
    <property type="term" value="F:DNA binding"/>
    <property type="evidence" value="ECO:0007669"/>
    <property type="project" value="InterPro"/>
</dbReference>
<dbReference type="GO" id="GO:0032784">
    <property type="term" value="P:regulation of DNA-templated transcription elongation"/>
    <property type="evidence" value="ECO:0007669"/>
    <property type="project" value="InterPro"/>
</dbReference>
<protein>
    <submittedName>
        <fullName evidence="2">Regulator of nucleoside diphosphate kinase</fullName>
    </submittedName>
</protein>
<dbReference type="OrthoDB" id="192847at2"/>
<proteinExistence type="predicted"/>
<dbReference type="Gene3D" id="3.10.50.30">
    <property type="entry name" value="Transcription elongation factor, GreA/GreB, C-terminal domain"/>
    <property type="match status" value="1"/>
</dbReference>
<dbReference type="PANTHER" id="PTHR30437">
    <property type="entry name" value="TRANSCRIPTION ELONGATION FACTOR GREA"/>
    <property type="match status" value="1"/>
</dbReference>
<dbReference type="InterPro" id="IPR001437">
    <property type="entry name" value="Tscrpt_elong_fac_GreA/B_C"/>
</dbReference>
<dbReference type="SUPFAM" id="SSF54534">
    <property type="entry name" value="FKBP-like"/>
    <property type="match status" value="1"/>
</dbReference>
<gene>
    <name evidence="2" type="ORF">SAMN05216480_11938</name>
</gene>
<dbReference type="STRING" id="1224947.SAMN05216480_11938"/>
<organism evidence="2 3">
    <name type="scientific">Pustulibacterium marinum</name>
    <dbReference type="NCBI Taxonomy" id="1224947"/>
    <lineage>
        <taxon>Bacteria</taxon>
        <taxon>Pseudomonadati</taxon>
        <taxon>Bacteroidota</taxon>
        <taxon>Flavobacteriia</taxon>
        <taxon>Flavobacteriales</taxon>
        <taxon>Flavobacteriaceae</taxon>
        <taxon>Pustulibacterium</taxon>
    </lineage>
</organism>
<dbReference type="GO" id="GO:0006354">
    <property type="term" value="P:DNA-templated transcription elongation"/>
    <property type="evidence" value="ECO:0007669"/>
    <property type="project" value="TreeGrafter"/>
</dbReference>
<dbReference type="EMBL" id="FPBK01000019">
    <property type="protein sequence ID" value="SFU75152.1"/>
    <property type="molecule type" value="Genomic_DNA"/>
</dbReference>
<dbReference type="RefSeq" id="WP_093026419.1">
    <property type="nucleotide sequence ID" value="NZ_FPBK01000019.1"/>
</dbReference>
<keyword evidence="3" id="KW-1185">Reference proteome</keyword>
<dbReference type="GO" id="GO:0070063">
    <property type="term" value="F:RNA polymerase binding"/>
    <property type="evidence" value="ECO:0007669"/>
    <property type="project" value="InterPro"/>
</dbReference>
<dbReference type="PANTHER" id="PTHR30437:SF5">
    <property type="entry name" value="REGULATOR OF NUCLEOSIDE DIPHOSPHATE KINASE"/>
    <property type="match status" value="1"/>
</dbReference>
<evidence type="ECO:0000313" key="3">
    <source>
        <dbReference type="Proteomes" id="UP000199138"/>
    </source>
</evidence>
<dbReference type="InterPro" id="IPR036953">
    <property type="entry name" value="GreA/GreB_C_sf"/>
</dbReference>
<dbReference type="Proteomes" id="UP000199138">
    <property type="component" value="Unassembled WGS sequence"/>
</dbReference>
<evidence type="ECO:0000313" key="2">
    <source>
        <dbReference type="EMBL" id="SFU75152.1"/>
    </source>
</evidence>
<dbReference type="GO" id="GO:0016301">
    <property type="term" value="F:kinase activity"/>
    <property type="evidence" value="ECO:0007669"/>
    <property type="project" value="UniProtKB-KW"/>
</dbReference>
<sequence>MMYPKILLEKREYVYIKRMLSILEFTADVTAHQLVVQWHQKLANAVILDEELLPLNIIRCYSKVRIQSATESTKQLQLVLPAEVHAKNNKVSVLSPIGLALLGHAQGNTILYTHAAQEELYTIIEVTQDVEQHSIKAFM</sequence>
<evidence type="ECO:0000259" key="1">
    <source>
        <dbReference type="Pfam" id="PF01272"/>
    </source>
</evidence>
<keyword evidence="2" id="KW-0418">Kinase</keyword>
<dbReference type="Pfam" id="PF01272">
    <property type="entry name" value="GreA_GreB"/>
    <property type="match status" value="1"/>
</dbReference>
<dbReference type="InterPro" id="IPR023459">
    <property type="entry name" value="Tscrpt_elong_fac_GreA/B_fam"/>
</dbReference>
<name>A0A1I7IQF3_9FLAO</name>
<accession>A0A1I7IQF3</accession>
<dbReference type="AlphaFoldDB" id="A0A1I7IQF3"/>
<reference evidence="2 3" key="1">
    <citation type="submission" date="2016-10" db="EMBL/GenBank/DDBJ databases">
        <authorList>
            <person name="de Groot N.N."/>
        </authorList>
    </citation>
    <scope>NUCLEOTIDE SEQUENCE [LARGE SCALE GENOMIC DNA]</scope>
    <source>
        <strain evidence="2 3">CGMCC 1.12333</strain>
    </source>
</reference>